<dbReference type="Pfam" id="PF01245">
    <property type="entry name" value="Ribosomal_L19"/>
    <property type="match status" value="1"/>
</dbReference>
<dbReference type="GO" id="GO:0005840">
    <property type="term" value="C:ribosome"/>
    <property type="evidence" value="ECO:0007669"/>
    <property type="project" value="UniProtKB-KW"/>
</dbReference>
<evidence type="ECO:0000313" key="7">
    <source>
        <dbReference type="Proteomes" id="UP000467840"/>
    </source>
</evidence>
<dbReference type="PANTHER" id="PTHR15680">
    <property type="entry name" value="RIBOSOMAL PROTEIN L19"/>
    <property type="match status" value="1"/>
</dbReference>
<evidence type="ECO:0000256" key="2">
    <source>
        <dbReference type="ARBA" id="ARBA00005781"/>
    </source>
</evidence>
<dbReference type="SUPFAM" id="SSF50104">
    <property type="entry name" value="Translation proteins SH3-like domain"/>
    <property type="match status" value="1"/>
</dbReference>
<dbReference type="GO" id="GO:0003735">
    <property type="term" value="F:structural constituent of ribosome"/>
    <property type="evidence" value="ECO:0007669"/>
    <property type="project" value="InterPro"/>
</dbReference>
<comment type="similarity">
    <text evidence="2">Belongs to the bacterial ribosomal protein bL19 family.</text>
</comment>
<keyword evidence="3" id="KW-0689">Ribosomal protein</keyword>
<evidence type="ECO:0000256" key="4">
    <source>
        <dbReference type="ARBA" id="ARBA00023128"/>
    </source>
</evidence>
<keyword evidence="4" id="KW-0496">Mitochondrion</keyword>
<dbReference type="PANTHER" id="PTHR15680:SF10">
    <property type="entry name" value="LARGE RIBOSOMAL SUBUNIT PROTEIN BL19CY-RELATED"/>
    <property type="match status" value="1"/>
</dbReference>
<dbReference type="AlphaFoldDB" id="A0A6A6MMX6"/>
<comment type="caution">
    <text evidence="6">The sequence shown here is derived from an EMBL/GenBank/DDBJ whole genome shotgun (WGS) entry which is preliminary data.</text>
</comment>
<evidence type="ECO:0000256" key="1">
    <source>
        <dbReference type="ARBA" id="ARBA00004173"/>
    </source>
</evidence>
<accession>A0A6A6MMX6</accession>
<keyword evidence="7" id="KW-1185">Reference proteome</keyword>
<evidence type="ECO:0008006" key="8">
    <source>
        <dbReference type="Google" id="ProtNLM"/>
    </source>
</evidence>
<dbReference type="GO" id="GO:0034553">
    <property type="term" value="P:mitochondrial respiratory chain complex II assembly"/>
    <property type="evidence" value="ECO:0007669"/>
    <property type="project" value="InterPro"/>
</dbReference>
<dbReference type="GO" id="GO:0005759">
    <property type="term" value="C:mitochondrial matrix"/>
    <property type="evidence" value="ECO:0007669"/>
    <property type="project" value="UniProtKB-SubCell"/>
</dbReference>
<name>A0A6A6MMX6_HEVBR</name>
<dbReference type="Proteomes" id="UP000467840">
    <property type="component" value="Chromosome 15"/>
</dbReference>
<comment type="subcellular location">
    <subcellularLocation>
        <location evidence="1">Mitochondrion</location>
    </subcellularLocation>
</comment>
<protein>
    <recommendedName>
        <fullName evidence="8">Ribosomal protein L19</fullName>
    </recommendedName>
</protein>
<gene>
    <name evidence="6" type="ORF">GH714_038177</name>
</gene>
<reference evidence="6 7" key="1">
    <citation type="journal article" date="2020" name="Mol. Plant">
        <title>The Chromosome-Based Rubber Tree Genome Provides New Insights into Spurge Genome Evolution and Rubber Biosynthesis.</title>
        <authorList>
            <person name="Liu J."/>
            <person name="Shi C."/>
            <person name="Shi C.C."/>
            <person name="Li W."/>
            <person name="Zhang Q.J."/>
            <person name="Zhang Y."/>
            <person name="Li K."/>
            <person name="Lu H.F."/>
            <person name="Shi C."/>
            <person name="Zhu S.T."/>
            <person name="Xiao Z.Y."/>
            <person name="Nan H."/>
            <person name="Yue Y."/>
            <person name="Zhu X.G."/>
            <person name="Wu Y."/>
            <person name="Hong X.N."/>
            <person name="Fan G.Y."/>
            <person name="Tong Y."/>
            <person name="Zhang D."/>
            <person name="Mao C.L."/>
            <person name="Liu Y.L."/>
            <person name="Hao S.J."/>
            <person name="Liu W.Q."/>
            <person name="Lv M.Q."/>
            <person name="Zhang H.B."/>
            <person name="Liu Y."/>
            <person name="Hu-Tang G.R."/>
            <person name="Wang J.P."/>
            <person name="Wang J.H."/>
            <person name="Sun Y.H."/>
            <person name="Ni S.B."/>
            <person name="Chen W.B."/>
            <person name="Zhang X.C."/>
            <person name="Jiao Y.N."/>
            <person name="Eichler E.E."/>
            <person name="Li G.H."/>
            <person name="Liu X."/>
            <person name="Gao L.Z."/>
        </authorList>
    </citation>
    <scope>NUCLEOTIDE SEQUENCE [LARGE SCALE GENOMIC DNA]</scope>
    <source>
        <strain evidence="7">cv. GT1</strain>
        <tissue evidence="6">Leaf</tissue>
    </source>
</reference>
<proteinExistence type="inferred from homology"/>
<evidence type="ECO:0000256" key="3">
    <source>
        <dbReference type="ARBA" id="ARBA00022980"/>
    </source>
</evidence>
<dbReference type="InterPro" id="IPR045295">
    <property type="entry name" value="Complex1_LYR_SDHAF1_LYRM8"/>
</dbReference>
<keyword evidence="5" id="KW-0687">Ribonucleoprotein</keyword>
<dbReference type="EMBL" id="JAAGAX010000005">
    <property type="protein sequence ID" value="KAF2315111.1"/>
    <property type="molecule type" value="Genomic_DNA"/>
</dbReference>
<evidence type="ECO:0000256" key="5">
    <source>
        <dbReference type="ARBA" id="ARBA00023274"/>
    </source>
</evidence>
<evidence type="ECO:0000313" key="6">
    <source>
        <dbReference type="EMBL" id="KAF2315111.1"/>
    </source>
</evidence>
<dbReference type="InterPro" id="IPR008991">
    <property type="entry name" value="Translation_prot_SH3-like_sf"/>
</dbReference>
<sequence>MAILNKRGVEASEKERPIPDIKTGNVVEIKLEVPENRRRLSIYKGIVMSRQNAGTHTTIRVRRIIAGIGVEIVFPLCHGSVEWAKTLRYRAFMRAARLKSPKDRLQIESIVSAEFRRNSQQVDRKNFLYVEYLLRRGKKQLDQLKIPDTVGLSSLKFNLSQPQNHKP</sequence>
<dbReference type="InterPro" id="IPR001857">
    <property type="entry name" value="Ribosomal_bL19"/>
</dbReference>
<organism evidence="6 7">
    <name type="scientific">Hevea brasiliensis</name>
    <name type="common">Para rubber tree</name>
    <name type="synonym">Siphonia brasiliensis</name>
    <dbReference type="NCBI Taxonomy" id="3981"/>
    <lineage>
        <taxon>Eukaryota</taxon>
        <taxon>Viridiplantae</taxon>
        <taxon>Streptophyta</taxon>
        <taxon>Embryophyta</taxon>
        <taxon>Tracheophyta</taxon>
        <taxon>Spermatophyta</taxon>
        <taxon>Magnoliopsida</taxon>
        <taxon>eudicotyledons</taxon>
        <taxon>Gunneridae</taxon>
        <taxon>Pentapetalae</taxon>
        <taxon>rosids</taxon>
        <taxon>fabids</taxon>
        <taxon>Malpighiales</taxon>
        <taxon>Euphorbiaceae</taxon>
        <taxon>Crotonoideae</taxon>
        <taxon>Micrandreae</taxon>
        <taxon>Hevea</taxon>
    </lineage>
</organism>
<dbReference type="InterPro" id="IPR038657">
    <property type="entry name" value="Ribosomal_bL19_sf"/>
</dbReference>
<dbReference type="CDD" id="cd20268">
    <property type="entry name" value="Complex1_LYR_SDHAF1_LYRM8"/>
    <property type="match status" value="1"/>
</dbReference>
<dbReference type="Gene3D" id="2.30.30.790">
    <property type="match status" value="1"/>
</dbReference>
<dbReference type="GO" id="GO:0006412">
    <property type="term" value="P:translation"/>
    <property type="evidence" value="ECO:0007669"/>
    <property type="project" value="InterPro"/>
</dbReference>
<dbReference type="GO" id="GO:1990904">
    <property type="term" value="C:ribonucleoprotein complex"/>
    <property type="evidence" value="ECO:0007669"/>
    <property type="project" value="UniProtKB-KW"/>
</dbReference>